<dbReference type="EMBL" id="GDAI01000762">
    <property type="protein sequence ID" value="JAI16841.1"/>
    <property type="molecule type" value="mRNA"/>
</dbReference>
<dbReference type="PANTHER" id="PTHR15284">
    <property type="entry name" value="NUCLEAR FACTOR INTERLEUKIN-3-REGULATED PROTEIN"/>
    <property type="match status" value="1"/>
</dbReference>
<dbReference type="PANTHER" id="PTHR15284:SF0">
    <property type="entry name" value="GH23983P"/>
    <property type="match status" value="1"/>
</dbReference>
<dbReference type="CDD" id="cd14694">
    <property type="entry name" value="bZIP_NFIL3"/>
    <property type="match status" value="1"/>
</dbReference>
<dbReference type="AlphaFoldDB" id="A0A0K8TRR0"/>
<evidence type="ECO:0000256" key="4">
    <source>
        <dbReference type="ARBA" id="ARBA00023163"/>
    </source>
</evidence>
<feature type="compositionally biased region" description="Basic and acidic residues" evidence="6">
    <location>
        <begin position="136"/>
        <end position="155"/>
    </location>
</feature>
<name>A0A0K8TRR0_TABBR</name>
<keyword evidence="2" id="KW-0805">Transcription regulation</keyword>
<dbReference type="InterPro" id="IPR046347">
    <property type="entry name" value="bZIP_sf"/>
</dbReference>
<feature type="region of interest" description="Disordered" evidence="6">
    <location>
        <begin position="564"/>
        <end position="591"/>
    </location>
</feature>
<feature type="region of interest" description="Disordered" evidence="6">
    <location>
        <begin position="136"/>
        <end position="158"/>
    </location>
</feature>
<dbReference type="InterPro" id="IPR047106">
    <property type="entry name" value="NFIL3-like_bZIP"/>
</dbReference>
<keyword evidence="5" id="KW-0539">Nucleus</keyword>
<keyword evidence="3" id="KW-0238">DNA-binding</keyword>
<feature type="compositionally biased region" description="Polar residues" evidence="6">
    <location>
        <begin position="66"/>
        <end position="84"/>
    </location>
</feature>
<evidence type="ECO:0000256" key="2">
    <source>
        <dbReference type="ARBA" id="ARBA00023015"/>
    </source>
</evidence>
<proteinExistence type="evidence at transcript level"/>
<feature type="region of interest" description="Disordered" evidence="6">
    <location>
        <begin position="1"/>
        <end position="109"/>
    </location>
</feature>
<evidence type="ECO:0000259" key="7">
    <source>
        <dbReference type="PROSITE" id="PS50217"/>
    </source>
</evidence>
<evidence type="ECO:0000256" key="3">
    <source>
        <dbReference type="ARBA" id="ARBA00023125"/>
    </source>
</evidence>
<sequence length="648" mass="70854">MMVAEFVARQQSGSPVNGETPNQNHTTSNMPGSHGNTNTNLRLSSTSPALSLNGNTNGGGSAGNTPNSVMNGNHNGQLNGNSFMHDSHGSLILSQGPMSPRSPLSDPYQNSYDLAAQLKRKELFTQRKQREFIPDNKKDDSYWDRRRRNNEAAKRSREKRRYNDMVLEQRVVELTKENHVLKAQLEAIKDKFNICGENLVNVERIMATLPTSEQVLSITKRAKLSNTVPPTIIYPQSPSPVSTSVIHQNVGLESPSSSPQQHQLRDPQQTVQHREQPVHLGHTNPQLSVHQQQQQQQSMVQHQQQQQQTSPQLHHLTANAAVLAVNSHHHSHHHYRSRQSSPHQSEPTYRETESYPASNARLQHNHQITQHHQGGRTSNSSANSNGPTNGNAGHHHLPQHNHHQHQHHLAHHHHHHHPHLPFTAAAAATVASVAAVSNSSPGQTTPPAVQLTATAASAAAVALASNICYGANGNVSIISPPAQLTDLSYDHSNCNGNVLNLSRRATSPYELSSGTASGAASGDDEQCENQPAIDLNNSLPLKLRHKSHLGDKDAATALLALQHIKQEPNSRSSPIWDGEGSSDERDSGISIGTTEWTLQRKIIVPTSDKEENIHLKSQLARLESEVANIKNMMILNTTTTPGATAAAQ</sequence>
<evidence type="ECO:0000256" key="5">
    <source>
        <dbReference type="ARBA" id="ARBA00023242"/>
    </source>
</evidence>
<organism evidence="8">
    <name type="scientific">Tabanus bromius</name>
    <name type="common">Band-eyed brown horse fly</name>
    <dbReference type="NCBI Taxonomy" id="304241"/>
    <lineage>
        <taxon>Eukaryota</taxon>
        <taxon>Metazoa</taxon>
        <taxon>Ecdysozoa</taxon>
        <taxon>Arthropoda</taxon>
        <taxon>Hexapoda</taxon>
        <taxon>Insecta</taxon>
        <taxon>Pterygota</taxon>
        <taxon>Neoptera</taxon>
        <taxon>Endopterygota</taxon>
        <taxon>Diptera</taxon>
        <taxon>Brachycera</taxon>
        <taxon>Tabanomorpha</taxon>
        <taxon>Tabanoidea</taxon>
        <taxon>Tabanidae</taxon>
        <taxon>Tabanus</taxon>
    </lineage>
</organism>
<feature type="region of interest" description="Disordered" evidence="6">
    <location>
        <begin position="368"/>
        <end position="418"/>
    </location>
</feature>
<reference evidence="8" key="1">
    <citation type="journal article" date="2015" name="Insect Biochem. Mol. Biol.">
        <title>An insight into the sialome of the horse fly, Tabanus bromius.</title>
        <authorList>
            <person name="Ribeiro J.M."/>
            <person name="Kazimirova M."/>
            <person name="Takac P."/>
            <person name="Andersen J.F."/>
            <person name="Francischetti I.M."/>
        </authorList>
    </citation>
    <scope>NUCLEOTIDE SEQUENCE</scope>
</reference>
<feature type="region of interest" description="Disordered" evidence="6">
    <location>
        <begin position="509"/>
        <end position="531"/>
    </location>
</feature>
<dbReference type="FunFam" id="1.20.5.170:FF:000025">
    <property type="entry name" value="nuclear factor interleukin-3-regulated protein-like"/>
    <property type="match status" value="1"/>
</dbReference>
<dbReference type="Gene3D" id="1.20.5.170">
    <property type="match status" value="1"/>
</dbReference>
<accession>A0A0K8TRR0</accession>
<dbReference type="InterPro" id="IPR004827">
    <property type="entry name" value="bZIP"/>
</dbReference>
<dbReference type="GO" id="GO:0003700">
    <property type="term" value="F:DNA-binding transcription factor activity"/>
    <property type="evidence" value="ECO:0007669"/>
    <property type="project" value="InterPro"/>
</dbReference>
<feature type="region of interest" description="Disordered" evidence="6">
    <location>
        <begin position="327"/>
        <end position="355"/>
    </location>
</feature>
<dbReference type="PROSITE" id="PS00036">
    <property type="entry name" value="BZIP_BASIC"/>
    <property type="match status" value="1"/>
</dbReference>
<feature type="region of interest" description="Disordered" evidence="6">
    <location>
        <begin position="250"/>
        <end position="274"/>
    </location>
</feature>
<dbReference type="GO" id="GO:0005634">
    <property type="term" value="C:nucleus"/>
    <property type="evidence" value="ECO:0007669"/>
    <property type="project" value="UniProtKB-ARBA"/>
</dbReference>
<keyword evidence="4" id="KW-0804">Transcription</keyword>
<dbReference type="InterPro" id="IPR047229">
    <property type="entry name" value="NFIL3-like"/>
</dbReference>
<dbReference type="GO" id="GO:0003677">
    <property type="term" value="F:DNA binding"/>
    <property type="evidence" value="ECO:0007669"/>
    <property type="project" value="UniProtKB-KW"/>
</dbReference>
<dbReference type="SMART" id="SM00338">
    <property type="entry name" value="BRLZ"/>
    <property type="match status" value="1"/>
</dbReference>
<feature type="compositionally biased region" description="Low complexity" evidence="6">
    <location>
        <begin position="512"/>
        <end position="521"/>
    </location>
</feature>
<evidence type="ECO:0000256" key="6">
    <source>
        <dbReference type="SAM" id="MobiDB-lite"/>
    </source>
</evidence>
<dbReference type="GO" id="GO:0007623">
    <property type="term" value="P:circadian rhythm"/>
    <property type="evidence" value="ECO:0007669"/>
    <property type="project" value="TreeGrafter"/>
</dbReference>
<comment type="similarity">
    <text evidence="1">Belongs to the bZIP family. NFIL3 subfamily.</text>
</comment>
<evidence type="ECO:0000313" key="8">
    <source>
        <dbReference type="EMBL" id="JAI16841.1"/>
    </source>
</evidence>
<evidence type="ECO:0000256" key="1">
    <source>
        <dbReference type="ARBA" id="ARBA00006079"/>
    </source>
</evidence>
<feature type="region of interest" description="Disordered" evidence="6">
    <location>
        <begin position="286"/>
        <end position="312"/>
    </location>
</feature>
<feature type="compositionally biased region" description="Polar residues" evidence="6">
    <location>
        <begin position="9"/>
        <end position="48"/>
    </location>
</feature>
<feature type="compositionally biased region" description="Basic residues" evidence="6">
    <location>
        <begin position="327"/>
        <end position="337"/>
    </location>
</feature>
<feature type="domain" description="BZIP" evidence="7">
    <location>
        <begin position="139"/>
        <end position="193"/>
    </location>
</feature>
<feature type="compositionally biased region" description="Polar residues" evidence="6">
    <location>
        <begin position="368"/>
        <end position="391"/>
    </location>
</feature>
<feature type="compositionally biased region" description="Basic residues" evidence="6">
    <location>
        <begin position="393"/>
        <end position="418"/>
    </location>
</feature>
<dbReference type="SUPFAM" id="SSF57959">
    <property type="entry name" value="Leucine zipper domain"/>
    <property type="match status" value="1"/>
</dbReference>
<feature type="compositionally biased region" description="Polar residues" evidence="6">
    <location>
        <begin position="254"/>
        <end position="271"/>
    </location>
</feature>
<protein>
    <submittedName>
        <fullName evidence="8">Putative basic region leucine zipper transcription factor</fullName>
    </submittedName>
</protein>
<dbReference type="Pfam" id="PF07716">
    <property type="entry name" value="bZIP_2"/>
    <property type="match status" value="1"/>
</dbReference>
<dbReference type="PROSITE" id="PS50217">
    <property type="entry name" value="BZIP"/>
    <property type="match status" value="1"/>
</dbReference>